<keyword evidence="2" id="KW-0812">Transmembrane</keyword>
<sequence length="1560" mass="166804">MSDTPEIPRLWRFSAPPSPGASRRARLVLVLVVLTAFAGVVIGLLYWVSPPGPVAVLPVSITTGPAESGAVPWAERDRAALATSDLLGQTIDDPSANPSRDQIRLRFAALAKTARLQPMVISLSAPAAVDAGGAVFLLPADPAGDSPRNRLTLTELLAAVRDCPAHNKLLVLNLVPPSGDPLYAPPAGNLSAAVFAALDGVPDDNRLCLVACGPGQAPRTSVELGRSVFSYYLEAGLKGVADSDRDGRVTVSELANFVRVRVNRWSSENRGPAQTPVLVGGAKDFTLRAIPAGHVPEEHALNEVAYPDWLKASWEAHDRWRTDGRATAAPWAFRQVRSALLGAERDIQAGLPPEDTKHKLTLALAHAEQVGKALHTVPMPDPLPTLAAMFPGYAIPEPALIEQLRTATVTAESRPAPAPTKPDEKPTEPPLPADFDAFKAKPHPLLAAAVFRVLTEDADPSPARIRNFAKLLAAQDPQVRFAEVLLIRRLAALADQSALAPWTNERAALALQTARWIEDTATRPDVLTWAKPALDEAYSLRANAEAVLFAPGFASPDDATTRLHTAEATARKLKLTADRLQSAIAIRDDATLWLTGVTPLVNSGAVNITEAVTVADAVSKLNRVLVPTPGLTGNTFADRVPEWDRLANSARVALSTANRPLTPEALGALRRRAEGPNAGPPIYAELDAALASPLVPVADRVALWNARSALARRLCESTLRKDVTDNEAAQKGEPRTLTLDLANEAPHDTDLAKRRSRWTGAILRTAVPGDRTEDELLRLTSDRFAFADRLRRVWSEDVPTRLLQSAPERTAAVWPTSVASPKLDDAATNPHTAQQREAALRMWAWHAARFEYELRDPADPSPTIASVPFTTTAARNCATAAKTGGFPYLELAHPSVPKLTFEKPSTDLKIHLRSVGTPTTVCVQVFSPAAEWLKPSSDASAQLEVIRDSVLSLPLAAGSKPTSHPTALGVLVEATAELGGETRTYHRRVPVSLRTLSSRVDLLVRTDPKAAPQQLTEFRIRPNGQPSSYQLVLFNPSPVPQKIAARLVGLNRETAPINLEPGKPVPLVFTSTAPPPPPLAPGAVAKPDDGFAPISGNALALELFDPADKDVVLQTFTLPVVVADPASYLRVSDAVFTPAVDGRLNRLSATIVPGDIPGSGACPVKLLFPPEANPKLLVRDGSQAGNIATAGKPVTLYVENIAFPFPTGAKVTVTLSADGVERVATYSAALPTLGETVRLQPQTSPRVRVKAVEYASGTAPLPVALEVDNAPEGARLELLVGTAKDATSPVNADRTFPIATARQKLARLRFDPKGEGFELVGSIADHKSVLPVDLLTGKRTLEARLIAPDGDVVTKDRVTIVFDGNVPTDVKFLNLPPKAAKGQPLAVKATCGPSISGIKKVEFFVGRPNKDELPTSPTPMPGVPFEASEWRATLQMPDQKGIVVVGVKFTSQAGLSTIETQEIELLDAAELNRPAPGKIAGKLVENRIPQPTALVFLYDAKGNALAKATTKADGSFEFKELVPGTYYLFSEKERTNRQVKEQVDVKAGEQTTKDLELLLK</sequence>
<dbReference type="InterPro" id="IPR018247">
    <property type="entry name" value="EF_Hand_1_Ca_BS"/>
</dbReference>
<feature type="region of interest" description="Disordered" evidence="1">
    <location>
        <begin position="407"/>
        <end position="436"/>
    </location>
</feature>
<dbReference type="PROSITE" id="PS00018">
    <property type="entry name" value="EF_HAND_1"/>
    <property type="match status" value="1"/>
</dbReference>
<accession>A0A6P2CR79</accession>
<reference evidence="3 4" key="1">
    <citation type="submission" date="2019-05" db="EMBL/GenBank/DDBJ databases">
        <authorList>
            <consortium name="Science for Life Laboratories"/>
        </authorList>
    </citation>
    <scope>NUCLEOTIDE SEQUENCE [LARGE SCALE GENOMIC DNA]</scope>
    <source>
        <strain evidence="3">Soil9</strain>
    </source>
</reference>
<dbReference type="KEGG" id="gms:SOIL9_63150"/>
<proteinExistence type="predicted"/>
<evidence type="ECO:0000256" key="2">
    <source>
        <dbReference type="SAM" id="Phobius"/>
    </source>
</evidence>
<evidence type="ECO:0000313" key="3">
    <source>
        <dbReference type="EMBL" id="VTR91399.1"/>
    </source>
</evidence>
<dbReference type="Proteomes" id="UP000464178">
    <property type="component" value="Chromosome"/>
</dbReference>
<protein>
    <recommendedName>
        <fullName evidence="5">EF-hand domain-containing protein</fullName>
    </recommendedName>
</protein>
<dbReference type="RefSeq" id="WP_162666396.1">
    <property type="nucleotide sequence ID" value="NZ_LR593886.1"/>
</dbReference>
<name>A0A6P2CR79_9BACT</name>
<keyword evidence="4" id="KW-1185">Reference proteome</keyword>
<dbReference type="Gene3D" id="2.60.40.1120">
    <property type="entry name" value="Carboxypeptidase-like, regulatory domain"/>
    <property type="match status" value="1"/>
</dbReference>
<evidence type="ECO:0000313" key="4">
    <source>
        <dbReference type="Proteomes" id="UP000464178"/>
    </source>
</evidence>
<evidence type="ECO:0008006" key="5">
    <source>
        <dbReference type="Google" id="ProtNLM"/>
    </source>
</evidence>
<dbReference type="SUPFAM" id="SSF117074">
    <property type="entry name" value="Hypothetical protein PA1324"/>
    <property type="match status" value="1"/>
</dbReference>
<keyword evidence="2" id="KW-1133">Transmembrane helix</keyword>
<organism evidence="3 4">
    <name type="scientific">Gemmata massiliana</name>
    <dbReference type="NCBI Taxonomy" id="1210884"/>
    <lineage>
        <taxon>Bacteria</taxon>
        <taxon>Pseudomonadati</taxon>
        <taxon>Planctomycetota</taxon>
        <taxon>Planctomycetia</taxon>
        <taxon>Gemmatales</taxon>
        <taxon>Gemmataceae</taxon>
        <taxon>Gemmata</taxon>
    </lineage>
</organism>
<evidence type="ECO:0000256" key="1">
    <source>
        <dbReference type="SAM" id="MobiDB-lite"/>
    </source>
</evidence>
<dbReference type="Pfam" id="PF13620">
    <property type="entry name" value="CarboxypepD_reg"/>
    <property type="match status" value="1"/>
</dbReference>
<dbReference type="EMBL" id="LR593886">
    <property type="protein sequence ID" value="VTR91399.1"/>
    <property type="molecule type" value="Genomic_DNA"/>
</dbReference>
<gene>
    <name evidence="3" type="ORF">SOIL9_63150</name>
</gene>
<keyword evidence="2" id="KW-0472">Membrane</keyword>
<feature type="transmembrane region" description="Helical" evidence="2">
    <location>
        <begin position="27"/>
        <end position="48"/>
    </location>
</feature>